<feature type="region of interest" description="Disordered" evidence="2">
    <location>
        <begin position="277"/>
        <end position="304"/>
    </location>
</feature>
<evidence type="ECO:0000256" key="1">
    <source>
        <dbReference type="ARBA" id="ARBA00009163"/>
    </source>
</evidence>
<evidence type="ECO:0000259" key="3">
    <source>
        <dbReference type="PROSITE" id="PS51791"/>
    </source>
</evidence>
<dbReference type="PANTHER" id="PTHR31108">
    <property type="entry name" value="TUMOR PROTEIN P63-REGULATED GENE 1-LIKE PROTEIN"/>
    <property type="match status" value="1"/>
</dbReference>
<dbReference type="PROSITE" id="PS51791">
    <property type="entry name" value="HSAC2"/>
    <property type="match status" value="1"/>
</dbReference>
<dbReference type="Pfam" id="PF12456">
    <property type="entry name" value="hSac2"/>
    <property type="match status" value="1"/>
</dbReference>
<dbReference type="STRING" id="947166.A0A1D1V986"/>
<dbReference type="Proteomes" id="UP000186922">
    <property type="component" value="Unassembled WGS sequence"/>
</dbReference>
<evidence type="ECO:0000313" key="4">
    <source>
        <dbReference type="EMBL" id="GAU97355.1"/>
    </source>
</evidence>
<dbReference type="InterPro" id="IPR034753">
    <property type="entry name" value="hSac2"/>
</dbReference>
<sequence>MENVASEEIHPSFTQARMQLQSEEGSATTPSSESDASTVSVYAEVPLSPPTSDSSTTGETSSISSSVTTQVDQAHSKTSSDSVSPSKTTGQHPIVARRKSIIEPDSDPHSFFAFRDGGNTLANAVKICLPVILQSEEIDGKLVGVWMLTEISHWDVEYERLVFLTDHTLIIVKFDLIQMLVMEYKRLPLKIVDLITYGPLRYPASSILEERNQTGLRIQWNILDPVDLPASQRWNPFSSQVPYVTLIDHPATTAPSLRRASLLNSTFAPPTSLLPSSVTSDQAVIPPQPPAQNSTEGIQKPGSGSAVDCSLLWCRVEDFRDKLMDICPKECRYNAHPMRFEQGEILIENYAGVVSKVINTIQLGFFKSRGRISF</sequence>
<organism evidence="4 5">
    <name type="scientific">Ramazzottius varieornatus</name>
    <name type="common">Water bear</name>
    <name type="synonym">Tardigrade</name>
    <dbReference type="NCBI Taxonomy" id="947166"/>
    <lineage>
        <taxon>Eukaryota</taxon>
        <taxon>Metazoa</taxon>
        <taxon>Ecdysozoa</taxon>
        <taxon>Tardigrada</taxon>
        <taxon>Eutardigrada</taxon>
        <taxon>Parachela</taxon>
        <taxon>Hypsibioidea</taxon>
        <taxon>Ramazzottiidae</taxon>
        <taxon>Ramazzottius</taxon>
    </lineage>
</organism>
<feature type="compositionally biased region" description="Low complexity" evidence="2">
    <location>
        <begin position="50"/>
        <end position="69"/>
    </location>
</feature>
<feature type="domain" description="HSac2" evidence="3">
    <location>
        <begin position="115"/>
        <end position="263"/>
    </location>
</feature>
<comment type="caution">
    <text evidence="4">The sequence shown here is derived from an EMBL/GenBank/DDBJ whole genome shotgun (WGS) entry which is preliminary data.</text>
</comment>
<accession>A0A1D1V986</accession>
<dbReference type="AlphaFoldDB" id="A0A1D1V986"/>
<keyword evidence="5" id="KW-1185">Reference proteome</keyword>
<gene>
    <name evidence="4" type="primary">RvY_08670</name>
    <name evidence="4" type="synonym">RvY_08670.1</name>
    <name evidence="4" type="ORF">RvY_08670-1</name>
</gene>
<proteinExistence type="inferred from homology"/>
<feature type="compositionally biased region" description="Polar residues" evidence="2">
    <location>
        <begin position="12"/>
        <end position="40"/>
    </location>
</feature>
<name>A0A1D1V986_RAMVA</name>
<dbReference type="InterPro" id="IPR022158">
    <property type="entry name" value="Inositol_phosphatase"/>
</dbReference>
<dbReference type="OrthoDB" id="10012704at2759"/>
<dbReference type="InterPro" id="IPR040242">
    <property type="entry name" value="TPRG1-like"/>
</dbReference>
<evidence type="ECO:0000256" key="2">
    <source>
        <dbReference type="SAM" id="MobiDB-lite"/>
    </source>
</evidence>
<dbReference type="PANTHER" id="PTHR31108:SF1">
    <property type="entry name" value="HSAC2 DOMAIN-CONTAINING PROTEIN"/>
    <property type="match status" value="1"/>
</dbReference>
<dbReference type="EMBL" id="BDGG01000004">
    <property type="protein sequence ID" value="GAU97355.1"/>
    <property type="molecule type" value="Genomic_DNA"/>
</dbReference>
<comment type="similarity">
    <text evidence="1">Belongs to the TPRG1 family.</text>
</comment>
<reference evidence="4 5" key="1">
    <citation type="journal article" date="2016" name="Nat. Commun.">
        <title>Extremotolerant tardigrade genome and improved radiotolerance of human cultured cells by tardigrade-unique protein.</title>
        <authorList>
            <person name="Hashimoto T."/>
            <person name="Horikawa D.D."/>
            <person name="Saito Y."/>
            <person name="Kuwahara H."/>
            <person name="Kozuka-Hata H."/>
            <person name="Shin-I T."/>
            <person name="Minakuchi Y."/>
            <person name="Ohishi K."/>
            <person name="Motoyama A."/>
            <person name="Aizu T."/>
            <person name="Enomoto A."/>
            <person name="Kondo K."/>
            <person name="Tanaka S."/>
            <person name="Hara Y."/>
            <person name="Koshikawa S."/>
            <person name="Sagara H."/>
            <person name="Miura T."/>
            <person name="Yokobori S."/>
            <person name="Miyagawa K."/>
            <person name="Suzuki Y."/>
            <person name="Kubo T."/>
            <person name="Oyama M."/>
            <person name="Kohara Y."/>
            <person name="Fujiyama A."/>
            <person name="Arakawa K."/>
            <person name="Katayama T."/>
            <person name="Toyoda A."/>
            <person name="Kunieda T."/>
        </authorList>
    </citation>
    <scope>NUCLEOTIDE SEQUENCE [LARGE SCALE GENOMIC DNA]</scope>
    <source>
        <strain evidence="4 5">YOKOZUNA-1</strain>
    </source>
</reference>
<evidence type="ECO:0000313" key="5">
    <source>
        <dbReference type="Proteomes" id="UP000186922"/>
    </source>
</evidence>
<protein>
    <recommendedName>
        <fullName evidence="3">HSac2 domain-containing protein</fullName>
    </recommendedName>
</protein>
<feature type="region of interest" description="Disordered" evidence="2">
    <location>
        <begin position="1"/>
        <end position="100"/>
    </location>
</feature>
<feature type="compositionally biased region" description="Low complexity" evidence="2">
    <location>
        <begin position="76"/>
        <end position="89"/>
    </location>
</feature>
<dbReference type="GO" id="GO:0005737">
    <property type="term" value="C:cytoplasm"/>
    <property type="evidence" value="ECO:0007669"/>
    <property type="project" value="TreeGrafter"/>
</dbReference>